<keyword evidence="2" id="KW-1185">Reference proteome</keyword>
<dbReference type="InterPro" id="IPR009003">
    <property type="entry name" value="Peptidase_S1_PA"/>
</dbReference>
<evidence type="ECO:0000313" key="1">
    <source>
        <dbReference type="EMBL" id="RDH44881.1"/>
    </source>
</evidence>
<dbReference type="SUPFAM" id="SSF50494">
    <property type="entry name" value="Trypsin-like serine proteases"/>
    <property type="match status" value="1"/>
</dbReference>
<comment type="caution">
    <text evidence="1">The sequence shown here is derived from an EMBL/GenBank/DDBJ whole genome shotgun (WGS) entry which is preliminary data.</text>
</comment>
<dbReference type="Proteomes" id="UP000257039">
    <property type="component" value="Unassembled WGS sequence"/>
</dbReference>
<dbReference type="Gene3D" id="2.40.10.10">
    <property type="entry name" value="Trypsin-like serine proteases"/>
    <property type="match status" value="2"/>
</dbReference>
<dbReference type="InterPro" id="IPR043504">
    <property type="entry name" value="Peptidase_S1_PA_chymotrypsin"/>
</dbReference>
<dbReference type="PANTHER" id="PTHR43019">
    <property type="entry name" value="SERINE ENDOPROTEASE DEGS"/>
    <property type="match status" value="1"/>
</dbReference>
<accession>A0A4V1INT8</accession>
<keyword evidence="1" id="KW-0378">Hydrolase</keyword>
<organism evidence="1 2">
    <name type="scientific">Zooshikella ganghwensis</name>
    <dbReference type="NCBI Taxonomy" id="202772"/>
    <lineage>
        <taxon>Bacteria</taxon>
        <taxon>Pseudomonadati</taxon>
        <taxon>Pseudomonadota</taxon>
        <taxon>Gammaproteobacteria</taxon>
        <taxon>Oceanospirillales</taxon>
        <taxon>Zooshikellaceae</taxon>
        <taxon>Zooshikella</taxon>
    </lineage>
</organism>
<dbReference type="EMBL" id="NDXW01000001">
    <property type="protein sequence ID" value="RDH44881.1"/>
    <property type="molecule type" value="Genomic_DNA"/>
</dbReference>
<dbReference type="GO" id="GO:0006508">
    <property type="term" value="P:proteolysis"/>
    <property type="evidence" value="ECO:0007669"/>
    <property type="project" value="UniProtKB-KW"/>
</dbReference>
<proteinExistence type="predicted"/>
<evidence type="ECO:0000313" key="2">
    <source>
        <dbReference type="Proteomes" id="UP000257039"/>
    </source>
</evidence>
<keyword evidence="1" id="KW-0645">Protease</keyword>
<sequence>MNGIFLQLQQTAFVVLAYFLLGISQLAYGARFPDVVAKVKPSIVGVGTYDAMASPAAQLIATGFVVHDGYHVVTNAHAIPEIYSAKYQGKPKLVIFVGQGRRPELREARVLQKDAAHDLVLLRIKGARLPALALGQAKLAREGEAIAFTGYPIGAVLGLYPVTHQGIISSVTPIVIPAANARQLDIQHIKRLRHPYNVLQLDATAYPGNSGSPVYLRQSGEVVGVINKVFVKETKESVLQKPSGITYAIPVNHVKDLIKKLTEN</sequence>
<reference evidence="1 2" key="1">
    <citation type="submission" date="2017-04" db="EMBL/GenBank/DDBJ databases">
        <title>Draft genome sequence of Zooshikella ganghwensis VG4 isolated from Red Sea sediments.</title>
        <authorList>
            <person name="Rehman Z."/>
            <person name="Alam I."/>
            <person name="Kamau A."/>
            <person name="Bajic V."/>
            <person name="Leiknes T."/>
        </authorList>
    </citation>
    <scope>NUCLEOTIDE SEQUENCE [LARGE SCALE GENOMIC DNA]</scope>
    <source>
        <strain evidence="1 2">VG4</strain>
    </source>
</reference>
<dbReference type="PANTHER" id="PTHR43019:SF23">
    <property type="entry name" value="PROTEASE DO-LIKE 5, CHLOROPLASTIC"/>
    <property type="match status" value="1"/>
</dbReference>
<dbReference type="RefSeq" id="WP_094787940.1">
    <property type="nucleotide sequence ID" value="NZ_NDXW01000001.1"/>
</dbReference>
<protein>
    <submittedName>
        <fullName evidence="1">Serine protease</fullName>
    </submittedName>
</protein>
<dbReference type="AlphaFoldDB" id="A0A4V1INT8"/>
<gene>
    <name evidence="1" type="ORF">B9G39_16375</name>
</gene>
<dbReference type="GO" id="GO:0008233">
    <property type="term" value="F:peptidase activity"/>
    <property type="evidence" value="ECO:0007669"/>
    <property type="project" value="UniProtKB-KW"/>
</dbReference>
<name>A0A4V1INT8_9GAMM</name>
<dbReference type="Pfam" id="PF13365">
    <property type="entry name" value="Trypsin_2"/>
    <property type="match status" value="1"/>
</dbReference>